<evidence type="ECO:0000259" key="4">
    <source>
        <dbReference type="PROSITE" id="PS50887"/>
    </source>
</evidence>
<dbReference type="GO" id="GO:0052621">
    <property type="term" value="F:diguanylate cyclase activity"/>
    <property type="evidence" value="ECO:0007669"/>
    <property type="project" value="UniProtKB-EC"/>
</dbReference>
<name>A0A2V1JZC8_9BURK</name>
<feature type="transmembrane region" description="Helical" evidence="3">
    <location>
        <begin position="51"/>
        <end position="72"/>
    </location>
</feature>
<evidence type="ECO:0000313" key="5">
    <source>
        <dbReference type="EMBL" id="PWF24159.1"/>
    </source>
</evidence>
<dbReference type="EC" id="2.7.7.65" evidence="1"/>
<evidence type="ECO:0000256" key="1">
    <source>
        <dbReference type="ARBA" id="ARBA00012528"/>
    </source>
</evidence>
<organism evidence="5 6">
    <name type="scientific">Corticimicrobacter populi</name>
    <dbReference type="NCBI Taxonomy" id="2175229"/>
    <lineage>
        <taxon>Bacteria</taxon>
        <taxon>Pseudomonadati</taxon>
        <taxon>Pseudomonadota</taxon>
        <taxon>Betaproteobacteria</taxon>
        <taxon>Burkholderiales</taxon>
        <taxon>Alcaligenaceae</taxon>
        <taxon>Corticimicrobacter</taxon>
    </lineage>
</organism>
<dbReference type="PANTHER" id="PTHR45138:SF9">
    <property type="entry name" value="DIGUANYLATE CYCLASE DGCM-RELATED"/>
    <property type="match status" value="1"/>
</dbReference>
<dbReference type="Gene3D" id="3.30.70.270">
    <property type="match status" value="1"/>
</dbReference>
<evidence type="ECO:0000256" key="3">
    <source>
        <dbReference type="SAM" id="Phobius"/>
    </source>
</evidence>
<dbReference type="Proteomes" id="UP000245212">
    <property type="component" value="Unassembled WGS sequence"/>
</dbReference>
<dbReference type="InterPro" id="IPR029787">
    <property type="entry name" value="Nucleotide_cyclase"/>
</dbReference>
<dbReference type="Pfam" id="PF00990">
    <property type="entry name" value="GGDEF"/>
    <property type="match status" value="1"/>
</dbReference>
<comment type="catalytic activity">
    <reaction evidence="2">
        <text>2 GTP = 3',3'-c-di-GMP + 2 diphosphate</text>
        <dbReference type="Rhea" id="RHEA:24898"/>
        <dbReference type="ChEBI" id="CHEBI:33019"/>
        <dbReference type="ChEBI" id="CHEBI:37565"/>
        <dbReference type="ChEBI" id="CHEBI:58805"/>
        <dbReference type="EC" id="2.7.7.65"/>
    </reaction>
</comment>
<protein>
    <recommendedName>
        <fullName evidence="1">diguanylate cyclase</fullName>
        <ecNumber evidence="1">2.7.7.65</ecNumber>
    </recommendedName>
</protein>
<dbReference type="RefSeq" id="WP_109061437.1">
    <property type="nucleotide sequence ID" value="NZ_QETA01000002.1"/>
</dbReference>
<accession>A0A2V1JZC8</accession>
<dbReference type="NCBIfam" id="TIGR00254">
    <property type="entry name" value="GGDEF"/>
    <property type="match status" value="1"/>
</dbReference>
<evidence type="ECO:0000256" key="2">
    <source>
        <dbReference type="ARBA" id="ARBA00034247"/>
    </source>
</evidence>
<dbReference type="InterPro" id="IPR043128">
    <property type="entry name" value="Rev_trsase/Diguanyl_cyclase"/>
</dbReference>
<feature type="transmembrane region" description="Helical" evidence="3">
    <location>
        <begin position="78"/>
        <end position="98"/>
    </location>
</feature>
<feature type="transmembrane region" description="Helical" evidence="3">
    <location>
        <begin position="143"/>
        <end position="162"/>
    </location>
</feature>
<keyword evidence="6" id="KW-1185">Reference proteome</keyword>
<keyword evidence="3" id="KW-1133">Transmembrane helix</keyword>
<evidence type="ECO:0000313" key="6">
    <source>
        <dbReference type="Proteomes" id="UP000245212"/>
    </source>
</evidence>
<sequence length="408" mass="45456">MLNIKHSWAHILQNIVGPTHPSFRQLLRLIVPFGRSPSIRRHAASVIMARVQLICFLFAWLVPLCAVVDWWVFDAVEATKLTILRFIAGGIFAMLAWPRNLPPRRPYRRAMWMLFCMLLVPSLFYLGVLQAVDTARLTEEQRLVVQLYALMPTIVLGGLAIFPLSALEILLLSLPALATAIAGLQLSDHVLSWTQHGAALWFMCMMTGVSMFSGMSQSHYMESLVHQATTDPLTGALTRRSGVETLERLFLLAEQTNAPLALAFFDIDHFKAINDQFGHDAGDQALRSLVAELKKYLRRGDALVRWGGEEFVVVLPDMAVSQLPIFLGRIQAGGLGHRLDGRALEASVGIAERRADGAGDWTSLVELADHRMYQAKHEGRSCIVMPDHSVVKLTMVSRQDLTSQARKS</sequence>
<reference evidence="6" key="1">
    <citation type="submission" date="2018-05" db="EMBL/GenBank/DDBJ databases">
        <authorList>
            <person name="Li Y."/>
        </authorList>
    </citation>
    <scope>NUCLEOTIDE SEQUENCE [LARGE SCALE GENOMIC DNA]</scope>
    <source>
        <strain evidence="6">3d-2-2</strain>
    </source>
</reference>
<dbReference type="SMART" id="SM00267">
    <property type="entry name" value="GGDEF"/>
    <property type="match status" value="1"/>
</dbReference>
<dbReference type="InterPro" id="IPR000160">
    <property type="entry name" value="GGDEF_dom"/>
</dbReference>
<dbReference type="FunFam" id="3.30.70.270:FF:000001">
    <property type="entry name" value="Diguanylate cyclase domain protein"/>
    <property type="match status" value="1"/>
</dbReference>
<feature type="transmembrane region" description="Helical" evidence="3">
    <location>
        <begin position="169"/>
        <end position="186"/>
    </location>
</feature>
<dbReference type="EMBL" id="QETA01000002">
    <property type="protein sequence ID" value="PWF24159.1"/>
    <property type="molecule type" value="Genomic_DNA"/>
</dbReference>
<keyword evidence="3" id="KW-0472">Membrane</keyword>
<keyword evidence="3" id="KW-0812">Transmembrane</keyword>
<feature type="transmembrane region" description="Helical" evidence="3">
    <location>
        <begin position="198"/>
        <end position="215"/>
    </location>
</feature>
<feature type="domain" description="GGDEF" evidence="4">
    <location>
        <begin position="258"/>
        <end position="388"/>
    </location>
</feature>
<dbReference type="InterPro" id="IPR050469">
    <property type="entry name" value="Diguanylate_Cyclase"/>
</dbReference>
<dbReference type="CDD" id="cd01949">
    <property type="entry name" value="GGDEF"/>
    <property type="match status" value="1"/>
</dbReference>
<dbReference type="PANTHER" id="PTHR45138">
    <property type="entry name" value="REGULATORY COMPONENTS OF SENSORY TRANSDUCTION SYSTEM"/>
    <property type="match status" value="1"/>
</dbReference>
<dbReference type="SUPFAM" id="SSF55073">
    <property type="entry name" value="Nucleotide cyclase"/>
    <property type="match status" value="1"/>
</dbReference>
<dbReference type="AlphaFoldDB" id="A0A2V1JZC8"/>
<dbReference type="PROSITE" id="PS50887">
    <property type="entry name" value="GGDEF"/>
    <property type="match status" value="1"/>
</dbReference>
<feature type="transmembrane region" description="Helical" evidence="3">
    <location>
        <begin position="110"/>
        <end position="131"/>
    </location>
</feature>
<gene>
    <name evidence="5" type="ORF">DD235_07655</name>
</gene>
<proteinExistence type="predicted"/>
<comment type="caution">
    <text evidence="5">The sequence shown here is derived from an EMBL/GenBank/DDBJ whole genome shotgun (WGS) entry which is preliminary data.</text>
</comment>